<dbReference type="Proteomes" id="UP001498398">
    <property type="component" value="Unassembled WGS sequence"/>
</dbReference>
<evidence type="ECO:0000313" key="3">
    <source>
        <dbReference type="Proteomes" id="UP001498398"/>
    </source>
</evidence>
<comment type="caution">
    <text evidence="2">The sequence shown here is derived from an EMBL/GenBank/DDBJ whole genome shotgun (WGS) entry which is preliminary data.</text>
</comment>
<dbReference type="EMBL" id="JBANRG010000009">
    <property type="protein sequence ID" value="KAK7463509.1"/>
    <property type="molecule type" value="Genomic_DNA"/>
</dbReference>
<dbReference type="Gene3D" id="6.10.140.1230">
    <property type="match status" value="1"/>
</dbReference>
<dbReference type="Pfam" id="PF03357">
    <property type="entry name" value="Snf7"/>
    <property type="match status" value="1"/>
</dbReference>
<sequence length="499" mass="54947">MSTPITPVSSPYRQTTSTLILTPKYIKASARRLQSLFSDLSRKKQSDPSSYQASIEWWRKSLESYVFCGYQESHRVVLHAEKSLVDAYRIEGVGKPIGLGAVVAELVTPSSSSNLPALIPVATFLSFPNSIYSSKSVLSYLSAVPKFVLSYAVAKPLWWALEQVGVVGEDSLASSISSVFSSGSTSRADTAWYGDYVILHLLERAGEAILEKQRARASSVGDGLYTLEGFRRTFADCFDCTEEKPFSEMMSELDMKVLLKYLERDKDAIVVNAGVIKFLDTVGSMERTKEITAVDRGILELKTAVEGLHAQIDGIHKRIEQCTSKASEALRQKRKNLAMSYLRSRKQLEDLLSKRLGALDNLDGTLIRVEAAAGDVEILNSYSASTATLRAILSHPSLQRESIDETMEAMAEANADAKEIDDAVRIGGDVALGVDDVVDETEIEAELAELIREAEGTEKDEKEERDLKELRSRMEVLRTPSGDVEGAQKVEDRVPEAVA</sequence>
<feature type="region of interest" description="Disordered" evidence="1">
    <location>
        <begin position="452"/>
        <end position="499"/>
    </location>
</feature>
<keyword evidence="3" id="KW-1185">Reference proteome</keyword>
<evidence type="ECO:0000256" key="1">
    <source>
        <dbReference type="SAM" id="MobiDB-lite"/>
    </source>
</evidence>
<name>A0ABR1JQS5_9AGAR</name>
<evidence type="ECO:0008006" key="4">
    <source>
        <dbReference type="Google" id="ProtNLM"/>
    </source>
</evidence>
<gene>
    <name evidence="2" type="ORF">VKT23_006857</name>
</gene>
<dbReference type="Pfam" id="PF25880">
    <property type="entry name" value="WHD_CHMP7_1st"/>
    <property type="match status" value="1"/>
</dbReference>
<reference evidence="2 3" key="1">
    <citation type="submission" date="2024-01" db="EMBL/GenBank/DDBJ databases">
        <title>A draft genome for the cacao thread blight pathogen Marasmiellus scandens.</title>
        <authorList>
            <person name="Baruah I.K."/>
            <person name="Leung J."/>
            <person name="Bukari Y."/>
            <person name="Amoako-Attah I."/>
            <person name="Meinhardt L.W."/>
            <person name="Bailey B.A."/>
            <person name="Cohen S.P."/>
        </authorList>
    </citation>
    <scope>NUCLEOTIDE SEQUENCE [LARGE SCALE GENOMIC DNA]</scope>
    <source>
        <strain evidence="2 3">GH-19</strain>
    </source>
</reference>
<dbReference type="PANTHER" id="PTHR22761">
    <property type="entry name" value="CHARGED MULTIVESICULAR BODY PROTEIN"/>
    <property type="match status" value="1"/>
</dbReference>
<evidence type="ECO:0000313" key="2">
    <source>
        <dbReference type="EMBL" id="KAK7463509.1"/>
    </source>
</evidence>
<dbReference type="PANTHER" id="PTHR22761:SF96">
    <property type="entry name" value="BCDNA.GH08385"/>
    <property type="match status" value="1"/>
</dbReference>
<protein>
    <recommendedName>
        <fullName evidence="4">Snf7-domain-containing protein</fullName>
    </recommendedName>
</protein>
<dbReference type="InterPro" id="IPR005024">
    <property type="entry name" value="Snf7_fam"/>
</dbReference>
<organism evidence="2 3">
    <name type="scientific">Marasmiellus scandens</name>
    <dbReference type="NCBI Taxonomy" id="2682957"/>
    <lineage>
        <taxon>Eukaryota</taxon>
        <taxon>Fungi</taxon>
        <taxon>Dikarya</taxon>
        <taxon>Basidiomycota</taxon>
        <taxon>Agaricomycotina</taxon>
        <taxon>Agaricomycetes</taxon>
        <taxon>Agaricomycetidae</taxon>
        <taxon>Agaricales</taxon>
        <taxon>Marasmiineae</taxon>
        <taxon>Omphalotaceae</taxon>
        <taxon>Marasmiellus</taxon>
    </lineage>
</organism>
<feature type="compositionally biased region" description="Basic and acidic residues" evidence="1">
    <location>
        <begin position="452"/>
        <end position="476"/>
    </location>
</feature>
<feature type="compositionally biased region" description="Basic and acidic residues" evidence="1">
    <location>
        <begin position="486"/>
        <end position="499"/>
    </location>
</feature>
<accession>A0ABR1JQS5</accession>
<proteinExistence type="predicted"/>